<accession>A0A0F9LEL2</accession>
<organism evidence="6">
    <name type="scientific">marine sediment metagenome</name>
    <dbReference type="NCBI Taxonomy" id="412755"/>
    <lineage>
        <taxon>unclassified sequences</taxon>
        <taxon>metagenomes</taxon>
        <taxon>ecological metagenomes</taxon>
    </lineage>
</organism>
<dbReference type="Pfam" id="PF00762">
    <property type="entry name" value="Ferrochelatase"/>
    <property type="match status" value="1"/>
</dbReference>
<comment type="caution">
    <text evidence="6">The sequence shown here is derived from an EMBL/GenBank/DDBJ whole genome shotgun (WGS) entry which is preliminary data.</text>
</comment>
<keyword evidence="3" id="KW-0350">Heme biosynthesis</keyword>
<dbReference type="AlphaFoldDB" id="A0A0F9LEL2"/>
<evidence type="ECO:0000313" key="6">
    <source>
        <dbReference type="EMBL" id="KKM93369.1"/>
    </source>
</evidence>
<dbReference type="SUPFAM" id="SSF53800">
    <property type="entry name" value="Chelatase"/>
    <property type="match status" value="1"/>
</dbReference>
<evidence type="ECO:0000256" key="5">
    <source>
        <dbReference type="ARBA" id="ARBA00023244"/>
    </source>
</evidence>
<proteinExistence type="inferred from homology"/>
<keyword evidence="2" id="KW-0408">Iron</keyword>
<dbReference type="HAMAP" id="MF_00323">
    <property type="entry name" value="Ferrochelatase"/>
    <property type="match status" value="1"/>
</dbReference>
<dbReference type="NCBIfam" id="TIGR00109">
    <property type="entry name" value="hemH"/>
    <property type="match status" value="1"/>
</dbReference>
<name>A0A0F9LEL2_9ZZZZ</name>
<evidence type="ECO:0000256" key="4">
    <source>
        <dbReference type="ARBA" id="ARBA00023239"/>
    </source>
</evidence>
<dbReference type="InterPro" id="IPR001015">
    <property type="entry name" value="Ferrochelatase"/>
</dbReference>
<comment type="pathway">
    <text evidence="1">Porphyrin-containing compound metabolism; protoheme biosynthesis.</text>
</comment>
<evidence type="ECO:0000256" key="1">
    <source>
        <dbReference type="ARBA" id="ARBA00004744"/>
    </source>
</evidence>
<evidence type="ECO:0000256" key="3">
    <source>
        <dbReference type="ARBA" id="ARBA00023133"/>
    </source>
</evidence>
<dbReference type="PANTHER" id="PTHR11108:SF1">
    <property type="entry name" value="FERROCHELATASE, MITOCHONDRIAL"/>
    <property type="match status" value="1"/>
</dbReference>
<keyword evidence="4" id="KW-0456">Lyase</keyword>
<reference evidence="6" key="1">
    <citation type="journal article" date="2015" name="Nature">
        <title>Complex archaea that bridge the gap between prokaryotes and eukaryotes.</title>
        <authorList>
            <person name="Spang A."/>
            <person name="Saw J.H."/>
            <person name="Jorgensen S.L."/>
            <person name="Zaremba-Niedzwiedzka K."/>
            <person name="Martijn J."/>
            <person name="Lind A.E."/>
            <person name="van Eijk R."/>
            <person name="Schleper C."/>
            <person name="Guy L."/>
            <person name="Ettema T.J."/>
        </authorList>
    </citation>
    <scope>NUCLEOTIDE SEQUENCE</scope>
</reference>
<protein>
    <recommendedName>
        <fullName evidence="7">Ferrochelatase</fullName>
    </recommendedName>
</protein>
<gene>
    <name evidence="6" type="ORF">LCGC14_1209100</name>
</gene>
<dbReference type="EMBL" id="LAZR01006273">
    <property type="protein sequence ID" value="KKM93369.1"/>
    <property type="molecule type" value="Genomic_DNA"/>
</dbReference>
<dbReference type="Gene3D" id="3.40.50.1400">
    <property type="match status" value="2"/>
</dbReference>
<dbReference type="UniPathway" id="UPA00252"/>
<sequence>MSKRAILLANLGSPDSPTTPAVRRYLNQFLMDPYVIQLPWILRSTIVSLFVLPTRPKASAEAYKSVWTPTGSPLIVLSEQLKAAVKSKIGDMPLALAMRYGNPSIEQQILALTENKEIDEILYIPLYPHFADSTVTTSIEEAKQAIEKHNLSVSLNVLPPFYDNPQYIDALVKSAESYLSQDHDHILFSYHGLPESHITKLDPSGHCLQQTNCCQIEHPAHKTCYRHQVMKTTELFVQQMQLEKSRYSVAFQSRLGRAKWLGPNTEDRLRELAAQGIRHVMVLCPAFVTDCLETLEEIAIRGEEVFKEAGGQKLTLIPCMNDHPAWVNVLSDWCQT</sequence>
<dbReference type="GO" id="GO:0006783">
    <property type="term" value="P:heme biosynthetic process"/>
    <property type="evidence" value="ECO:0007669"/>
    <property type="project" value="UniProtKB-KW"/>
</dbReference>
<evidence type="ECO:0008006" key="7">
    <source>
        <dbReference type="Google" id="ProtNLM"/>
    </source>
</evidence>
<dbReference type="InterPro" id="IPR033644">
    <property type="entry name" value="Ferrochelatase_C"/>
</dbReference>
<evidence type="ECO:0000256" key="2">
    <source>
        <dbReference type="ARBA" id="ARBA00023004"/>
    </source>
</evidence>
<dbReference type="InterPro" id="IPR033659">
    <property type="entry name" value="Ferrochelatase_N"/>
</dbReference>
<keyword evidence="5" id="KW-0627">Porphyrin biosynthesis</keyword>
<dbReference type="GO" id="GO:0004325">
    <property type="term" value="F:ferrochelatase activity"/>
    <property type="evidence" value="ECO:0007669"/>
    <property type="project" value="InterPro"/>
</dbReference>
<dbReference type="PANTHER" id="PTHR11108">
    <property type="entry name" value="FERROCHELATASE"/>
    <property type="match status" value="1"/>
</dbReference>
<dbReference type="CDD" id="cd00419">
    <property type="entry name" value="Ferrochelatase_C"/>
    <property type="match status" value="1"/>
</dbReference>
<dbReference type="CDD" id="cd03411">
    <property type="entry name" value="Ferrochelatase_N"/>
    <property type="match status" value="1"/>
</dbReference>